<dbReference type="GeneID" id="14011036"/>
<reference evidence="1 2" key="1">
    <citation type="journal article" date="2012" name="J. Virol.">
        <title>The Complete Genome Sequence of Bacteriophage CP21 Reveals Modular Shuffling in Campylobacter Group II Phages.</title>
        <authorList>
            <person name="Hammerl J.A."/>
            <person name="Jackel C."/>
            <person name="Reetz J."/>
            <person name="Hertwig S."/>
        </authorList>
    </citation>
    <scope>NUCLEOTIDE SEQUENCE [LARGE SCALE GENOMIC DNA]</scope>
</reference>
<dbReference type="EMBL" id="HE815464">
    <property type="protein sequence ID" value="CCH63688.1"/>
    <property type="molecule type" value="Genomic_DNA"/>
</dbReference>
<organism evidence="1 2">
    <name type="scientific">Campylobacter phage CP21</name>
    <dbReference type="NCBI Taxonomy" id="2881391"/>
    <lineage>
        <taxon>Viruses</taxon>
        <taxon>Duplodnaviria</taxon>
        <taxon>Heunggongvirae</taxon>
        <taxon>Uroviricota</taxon>
        <taxon>Caudoviricetes</taxon>
        <taxon>Connertonviridae</taxon>
        <taxon>Firehammervirus</taxon>
        <taxon>Firehammervirus CP21</taxon>
    </lineage>
</organism>
<gene>
    <name evidence="1" type="primary">CP21_226</name>
</gene>
<dbReference type="RefSeq" id="YP_007005296.1">
    <property type="nucleotide sequence ID" value="NC_019507.1"/>
</dbReference>
<dbReference type="KEGG" id="vg:14011036"/>
<name>I7KLW0_9CAUD</name>
<proteinExistence type="predicted"/>
<accession>I7KLW0</accession>
<sequence length="131" mass="14758">MELKASAESVYDKSEIDTKLQDVLTQADNRYPTLLTQNLEWTVGSGGDYEDLQTAINEASKYKSISNYKINIVLKSSYIINSTIFFYGDLSFINITAESNSEITVDLSNMSYFYPNEGGMFILINCNSPIF</sequence>
<keyword evidence="2" id="KW-1185">Reference proteome</keyword>
<dbReference type="Proteomes" id="UP000050571">
    <property type="component" value="Segment"/>
</dbReference>
<protein>
    <submittedName>
        <fullName evidence="1">Uncharacterized protein</fullName>
    </submittedName>
</protein>
<evidence type="ECO:0000313" key="1">
    <source>
        <dbReference type="EMBL" id="CCH63688.1"/>
    </source>
</evidence>
<evidence type="ECO:0000313" key="2">
    <source>
        <dbReference type="Proteomes" id="UP000050571"/>
    </source>
</evidence>